<dbReference type="FunCoup" id="A0A409VEA5">
    <property type="interactions" value="17"/>
</dbReference>
<dbReference type="InParanoid" id="A0A409VEA5"/>
<feature type="compositionally biased region" description="Pro residues" evidence="1">
    <location>
        <begin position="391"/>
        <end position="401"/>
    </location>
</feature>
<feature type="compositionally biased region" description="Basic residues" evidence="1">
    <location>
        <begin position="1161"/>
        <end position="1174"/>
    </location>
</feature>
<evidence type="ECO:0000313" key="2">
    <source>
        <dbReference type="EMBL" id="PPQ63177.1"/>
    </source>
</evidence>
<gene>
    <name evidence="2" type="ORF">CVT24_005722</name>
</gene>
<dbReference type="OrthoDB" id="3230904at2759"/>
<feature type="region of interest" description="Disordered" evidence="1">
    <location>
        <begin position="1004"/>
        <end position="1174"/>
    </location>
</feature>
<keyword evidence="3" id="KW-1185">Reference proteome</keyword>
<evidence type="ECO:0000313" key="3">
    <source>
        <dbReference type="Proteomes" id="UP000284842"/>
    </source>
</evidence>
<feature type="compositionally biased region" description="Polar residues" evidence="1">
    <location>
        <begin position="405"/>
        <end position="427"/>
    </location>
</feature>
<feature type="compositionally biased region" description="Basic and acidic residues" evidence="1">
    <location>
        <begin position="617"/>
        <end position="634"/>
    </location>
</feature>
<accession>A0A409VEA5</accession>
<sequence>MASLNSEHHHGQQPTKLARQNSSFLGAIKNIVTAPLNWFGNPVEDDETSGKRRRPVEQTPTEPSLSMDVSLDDDIDDATRRSKRMRLHSPPRTTQHYLDPPAAALRNDKMRRTSVVPRASSAVLPSTRSGRATLSPHRRVPVSRTMSIDPPHLPPRRDASFNFGSSDVDMSIPDISMPPSPRSPRPSFRMRSSLTPQPQQLSRHISEPPPLNSLVSNPHFVQPPSQPVEPKQAPTLGTLVESVRTVRSPTRHQHASLLLAPDASSKFSENKEEPAQRALSQLDIYKTPLLPTRLRSSNLPASIIATKTPDMFKSKRGSHLVLMHDDGDRPGRKGTTSSKSPVVNETKPYAGEGGMKKLLARRKVEVEEGENESAKPSSEDTMEGNSRRRPSPSPPPPPAVPKVPESTSSDWFSVAASSVPSTGTSSLRVGRTKISRNHIHRPSRARFSAVYDDEGDDAMDDDREKERKVLEEAAKKAPVFQIPEGFSFAKDAPVPTGDLATAKEPPISALPFSFAKPATVTPSPASLFAPPKPEAKTVEPESRQEAPSASTSAPTFSFDAKPAESQGGIPNFFAKSQLLAKATPPPPVPTILNFGAPTPSDPVVPAPAQSFLFGQPVKDKESPFWDGEKKEQKPVSEQAKPANAASEPVERSSAAPLFPLVPPASTSAQTSNEVHPAPPAPPFSFSGFGEKKQESTVAPLSNGAPGAGVAPTFGTTDKGKSADVPISAPKPLFGNLPAFGETKPATSNNIFGGAASTPSSSTPFTFGGPAKADASAPEVPKPSPFAATPAPAPENPAPASNFGTSPFSFGAVTAADKTKENKSTPFTFGTPTTSTTEVKPAQPAAPAPFSFGQTASTTPATTSTPAFSFSGTAEVPKPAFSFGQPAAISNNAMDSDIERPVTPPKNADQEFRMEESPTRDLQQSNNKPMINGGFSFSAAPSTTNTTAGSIFGDRGATASPLPTPAPFTFGATTASNPFGAKEAQPAAPKPFAFGTAAAPAPITTSFSFGQPKAAEEPARPATAGGFSFGATPTSTTAPVPAFSFGAPTATNAFGSAPSSPSTFNQPTPFSFGNPAPAASSPFTFGGSQPASPAGGVNLTLPQTTTSGFGTSTTGFGQATTPQPSSPFSAPTSLAPSTSSGGTLFTIGAAPAPAPNAAGARQIKKLPARRAGAKR</sequence>
<feature type="compositionally biased region" description="Polar residues" evidence="1">
    <location>
        <begin position="919"/>
        <end position="928"/>
    </location>
</feature>
<feature type="region of interest" description="Disordered" evidence="1">
    <location>
        <begin position="892"/>
        <end position="928"/>
    </location>
</feature>
<feature type="compositionally biased region" description="Basic and acidic residues" evidence="1">
    <location>
        <begin position="322"/>
        <end position="331"/>
    </location>
</feature>
<feature type="compositionally biased region" description="Polar residues" evidence="1">
    <location>
        <begin position="1080"/>
        <end position="1090"/>
    </location>
</feature>
<feature type="compositionally biased region" description="Low complexity" evidence="1">
    <location>
        <begin position="546"/>
        <end position="560"/>
    </location>
</feature>
<feature type="region of interest" description="Disordered" evidence="1">
    <location>
        <begin position="816"/>
        <end position="843"/>
    </location>
</feature>
<feature type="compositionally biased region" description="Low complexity" evidence="1">
    <location>
        <begin position="1030"/>
        <end position="1041"/>
    </location>
</feature>
<feature type="compositionally biased region" description="Low complexity" evidence="1">
    <location>
        <begin position="1102"/>
        <end position="1159"/>
    </location>
</feature>
<feature type="compositionally biased region" description="Low complexity" evidence="1">
    <location>
        <begin position="751"/>
        <end position="769"/>
    </location>
</feature>
<feature type="compositionally biased region" description="Polar residues" evidence="1">
    <location>
        <begin position="334"/>
        <end position="343"/>
    </location>
</feature>
<reference evidence="2 3" key="1">
    <citation type="journal article" date="2018" name="Evol. Lett.">
        <title>Horizontal gene cluster transfer increased hallucinogenic mushroom diversity.</title>
        <authorList>
            <person name="Reynolds H.T."/>
            <person name="Vijayakumar V."/>
            <person name="Gluck-Thaler E."/>
            <person name="Korotkin H.B."/>
            <person name="Matheny P.B."/>
            <person name="Slot J.C."/>
        </authorList>
    </citation>
    <scope>NUCLEOTIDE SEQUENCE [LARGE SCALE GENOMIC DNA]</scope>
    <source>
        <strain evidence="2 3">2629</strain>
    </source>
</reference>
<feature type="region of interest" description="Disordered" evidence="1">
    <location>
        <begin position="616"/>
        <end position="804"/>
    </location>
</feature>
<dbReference type="EMBL" id="NHTK01006129">
    <property type="protein sequence ID" value="PPQ63177.1"/>
    <property type="molecule type" value="Genomic_DNA"/>
</dbReference>
<comment type="caution">
    <text evidence="2">The sequence shown here is derived from an EMBL/GenBank/DDBJ whole genome shotgun (WGS) entry which is preliminary data.</text>
</comment>
<organism evidence="2 3">
    <name type="scientific">Panaeolus cyanescens</name>
    <dbReference type="NCBI Taxonomy" id="181874"/>
    <lineage>
        <taxon>Eukaryota</taxon>
        <taxon>Fungi</taxon>
        <taxon>Dikarya</taxon>
        <taxon>Basidiomycota</taxon>
        <taxon>Agaricomycotina</taxon>
        <taxon>Agaricomycetes</taxon>
        <taxon>Agaricomycetidae</taxon>
        <taxon>Agaricales</taxon>
        <taxon>Agaricineae</taxon>
        <taxon>Galeropsidaceae</taxon>
        <taxon>Panaeolus</taxon>
    </lineage>
</organism>
<dbReference type="Proteomes" id="UP000284842">
    <property type="component" value="Unassembled WGS sequence"/>
</dbReference>
<protein>
    <submittedName>
        <fullName evidence="2">Uncharacterized protein</fullName>
    </submittedName>
</protein>
<feature type="region of interest" description="Disordered" evidence="1">
    <location>
        <begin position="37"/>
        <end position="73"/>
    </location>
</feature>
<feature type="compositionally biased region" description="Low complexity" evidence="1">
    <location>
        <begin position="823"/>
        <end position="843"/>
    </location>
</feature>
<feature type="compositionally biased region" description="Polar residues" evidence="1">
    <location>
        <begin position="1048"/>
        <end position="1070"/>
    </location>
</feature>
<name>A0A409VEA5_9AGAR</name>
<feature type="region of interest" description="Disordered" evidence="1">
    <location>
        <begin position="89"/>
        <end position="233"/>
    </location>
</feature>
<proteinExistence type="predicted"/>
<dbReference type="AlphaFoldDB" id="A0A409VEA5"/>
<feature type="region of interest" description="Disordered" evidence="1">
    <location>
        <begin position="521"/>
        <end position="569"/>
    </location>
</feature>
<dbReference type="STRING" id="181874.A0A409VEA5"/>
<feature type="compositionally biased region" description="Basic residues" evidence="1">
    <location>
        <begin position="430"/>
        <end position="444"/>
    </location>
</feature>
<feature type="compositionally biased region" description="Polar residues" evidence="1">
    <location>
        <begin position="123"/>
        <end position="132"/>
    </location>
</feature>
<feature type="compositionally biased region" description="Polar residues" evidence="1">
    <location>
        <begin position="664"/>
        <end position="673"/>
    </location>
</feature>
<feature type="compositionally biased region" description="Basic and acidic residues" evidence="1">
    <location>
        <begin position="533"/>
        <end position="544"/>
    </location>
</feature>
<feature type="region of interest" description="Disordered" evidence="1">
    <location>
        <begin position="321"/>
        <end position="447"/>
    </location>
</feature>
<feature type="compositionally biased region" description="Polar residues" evidence="1">
    <location>
        <begin position="194"/>
        <end position="203"/>
    </location>
</feature>
<feature type="compositionally biased region" description="Basic and acidic residues" evidence="1">
    <location>
        <begin position="907"/>
        <end position="918"/>
    </location>
</feature>
<evidence type="ECO:0000256" key="1">
    <source>
        <dbReference type="SAM" id="MobiDB-lite"/>
    </source>
</evidence>